<organism evidence="2 3">
    <name type="scientific">Rhynocoris fuscipes</name>
    <dbReference type="NCBI Taxonomy" id="488301"/>
    <lineage>
        <taxon>Eukaryota</taxon>
        <taxon>Metazoa</taxon>
        <taxon>Ecdysozoa</taxon>
        <taxon>Arthropoda</taxon>
        <taxon>Hexapoda</taxon>
        <taxon>Insecta</taxon>
        <taxon>Pterygota</taxon>
        <taxon>Neoptera</taxon>
        <taxon>Paraneoptera</taxon>
        <taxon>Hemiptera</taxon>
        <taxon>Heteroptera</taxon>
        <taxon>Panheteroptera</taxon>
        <taxon>Cimicomorpha</taxon>
        <taxon>Reduviidae</taxon>
        <taxon>Harpactorinae</taxon>
        <taxon>Harpactorini</taxon>
        <taxon>Rhynocoris</taxon>
    </lineage>
</organism>
<feature type="compositionally biased region" description="Acidic residues" evidence="1">
    <location>
        <begin position="58"/>
        <end position="70"/>
    </location>
</feature>
<reference evidence="2 3" key="1">
    <citation type="submission" date="2022-12" db="EMBL/GenBank/DDBJ databases">
        <title>Chromosome-level genome assembly of true bugs.</title>
        <authorList>
            <person name="Ma L."/>
            <person name="Li H."/>
        </authorList>
    </citation>
    <scope>NUCLEOTIDE SEQUENCE [LARGE SCALE GENOMIC DNA]</scope>
    <source>
        <strain evidence="2">Lab_2022b</strain>
    </source>
</reference>
<keyword evidence="3" id="KW-1185">Reference proteome</keyword>
<evidence type="ECO:0000313" key="2">
    <source>
        <dbReference type="EMBL" id="KAK9506003.1"/>
    </source>
</evidence>
<accession>A0AAW1D7I3</accession>
<dbReference type="AlphaFoldDB" id="A0AAW1D7I3"/>
<dbReference type="EMBL" id="JAPXFL010000005">
    <property type="protein sequence ID" value="KAK9506003.1"/>
    <property type="molecule type" value="Genomic_DNA"/>
</dbReference>
<dbReference type="Proteomes" id="UP001461498">
    <property type="component" value="Unassembled WGS sequence"/>
</dbReference>
<protein>
    <submittedName>
        <fullName evidence="2">Uncharacterized protein</fullName>
    </submittedName>
</protein>
<evidence type="ECO:0000256" key="1">
    <source>
        <dbReference type="SAM" id="MobiDB-lite"/>
    </source>
</evidence>
<evidence type="ECO:0000313" key="3">
    <source>
        <dbReference type="Proteomes" id="UP001461498"/>
    </source>
</evidence>
<name>A0AAW1D7I3_9HEMI</name>
<gene>
    <name evidence="2" type="ORF">O3M35_008021</name>
</gene>
<comment type="caution">
    <text evidence="2">The sequence shown here is derived from an EMBL/GenBank/DDBJ whole genome shotgun (WGS) entry which is preliminary data.</text>
</comment>
<proteinExistence type="predicted"/>
<sequence>MLAFNITVDAAYCDHVPDLSDSELEEWLDLDRVLQTSATMTIADICQELAGEVHGDGDCESTEEEEEIPDDPPTNAQMQEA</sequence>
<feature type="region of interest" description="Disordered" evidence="1">
    <location>
        <begin position="53"/>
        <end position="81"/>
    </location>
</feature>